<dbReference type="SUPFAM" id="SSF52540">
    <property type="entry name" value="P-loop containing nucleoside triphosphate hydrolases"/>
    <property type="match status" value="1"/>
</dbReference>
<name>A0A851GE22_9BACT</name>
<evidence type="ECO:0008006" key="3">
    <source>
        <dbReference type="Google" id="ProtNLM"/>
    </source>
</evidence>
<keyword evidence="2" id="KW-1185">Reference proteome</keyword>
<organism evidence="1 2">
    <name type="scientific">Oceaniferula marina</name>
    <dbReference type="NCBI Taxonomy" id="2748318"/>
    <lineage>
        <taxon>Bacteria</taxon>
        <taxon>Pseudomonadati</taxon>
        <taxon>Verrucomicrobiota</taxon>
        <taxon>Verrucomicrobiia</taxon>
        <taxon>Verrucomicrobiales</taxon>
        <taxon>Verrucomicrobiaceae</taxon>
        <taxon>Oceaniferula</taxon>
    </lineage>
</organism>
<evidence type="ECO:0000313" key="1">
    <source>
        <dbReference type="EMBL" id="NWK55172.1"/>
    </source>
</evidence>
<comment type="caution">
    <text evidence="1">The sequence shown here is derived from an EMBL/GenBank/DDBJ whole genome shotgun (WGS) entry which is preliminary data.</text>
</comment>
<dbReference type="Gene3D" id="3.40.50.300">
    <property type="entry name" value="P-loop containing nucleotide triphosphate hydrolases"/>
    <property type="match status" value="1"/>
</dbReference>
<sequence length="361" mass="41542">MKSFESLIQRHRDELTFYHECRIPKHPFFEIDANRRDEQLLVVSSPSRMGNHLLMSMLDSHSELPRVPGEDGFHMFSFTRANYDIHAFMQDIRSESTAAALMNIASNGGGSKWRRFAEVNRTESHESCGYSGVGHRKQSAVVDFEGVTFPVDFDAYSAYLENNSTRLRYSQSYNEVLCEYVEALGKLDKSACSSQYDGYIVHGAMRTQLLWLCETMPNVKILSSVRSFDSYAISQIKSRHGDVEPTHEMLQTAWEHWFHKVVDMVYLRLFYPDQFGLVTFEDLVSGKMSVRDALCQFIEVKIDESLNTATIFGHPVRGNSWKSREKQDEGKFYKPAKQLAPELVPDRAEEIWSLVEQVKLT</sequence>
<dbReference type="EMBL" id="JACBAZ010000002">
    <property type="protein sequence ID" value="NWK55172.1"/>
    <property type="molecule type" value="Genomic_DNA"/>
</dbReference>
<dbReference type="AlphaFoldDB" id="A0A851GE22"/>
<dbReference type="RefSeq" id="WP_178931705.1">
    <property type="nucleotide sequence ID" value="NZ_JACBAZ010000002.1"/>
</dbReference>
<proteinExistence type="predicted"/>
<dbReference type="InterPro" id="IPR027417">
    <property type="entry name" value="P-loop_NTPase"/>
</dbReference>
<reference evidence="1 2" key="1">
    <citation type="submission" date="2020-07" db="EMBL/GenBank/DDBJ databases">
        <title>Roseicoccus Jingziensis gen. nov., sp. nov., isolated from coastal seawater.</title>
        <authorList>
            <person name="Feng X."/>
        </authorList>
    </citation>
    <scope>NUCLEOTIDE SEQUENCE [LARGE SCALE GENOMIC DNA]</scope>
    <source>
        <strain evidence="1 2">N1E253</strain>
    </source>
</reference>
<evidence type="ECO:0000313" key="2">
    <source>
        <dbReference type="Proteomes" id="UP000557872"/>
    </source>
</evidence>
<gene>
    <name evidence="1" type="ORF">HW115_06090</name>
</gene>
<accession>A0A851GE22</accession>
<dbReference type="Proteomes" id="UP000557872">
    <property type="component" value="Unassembled WGS sequence"/>
</dbReference>
<protein>
    <recommendedName>
        <fullName evidence="3">Sulfotransferase domain-containing protein</fullName>
    </recommendedName>
</protein>